<name>A0A0E1W4A7_BURPE</name>
<reference evidence="1 2" key="2">
    <citation type="submission" date="2009-05" db="EMBL/GenBank/DDBJ databases">
        <authorList>
            <person name="Harkins D.M."/>
            <person name="DeShazer D."/>
            <person name="Woods D.E."/>
            <person name="Brinkac L.M."/>
            <person name="Brown K.A."/>
            <person name="Hung G.C."/>
            <person name="Tuanyok A."/>
            <person name="Zhang B."/>
            <person name="Nierman W.C."/>
        </authorList>
    </citation>
    <scope>NUCLEOTIDE SEQUENCE [LARGE SCALE GENOMIC DNA]</scope>
    <source>
        <strain evidence="1 2">1710a</strain>
    </source>
</reference>
<dbReference type="EMBL" id="CM000833">
    <property type="protein sequence ID" value="EET04497.1"/>
    <property type="molecule type" value="Genomic_DNA"/>
</dbReference>
<proteinExistence type="predicted"/>
<gene>
    <name evidence="1" type="ORF">BURPS1710A_A2482</name>
</gene>
<accession>A0A0E1W4A7</accession>
<evidence type="ECO:0000313" key="2">
    <source>
        <dbReference type="Proteomes" id="UP000001812"/>
    </source>
</evidence>
<dbReference type="Proteomes" id="UP000001812">
    <property type="component" value="Chromosome II"/>
</dbReference>
<protein>
    <submittedName>
        <fullName evidence="1">Uncharacterized protein</fullName>
    </submittedName>
</protein>
<reference evidence="2" key="1">
    <citation type="submission" date="2007-08" db="EMBL/GenBank/DDBJ databases">
        <title>Annotation of Burkholderia pseudomallei 1710a.</title>
        <authorList>
            <person name="Harkins D.M."/>
            <person name="DeShazer D."/>
            <person name="Woods D.E."/>
            <person name="Brinkac L.M."/>
            <person name="Brown K.A."/>
            <person name="Hung G.C."/>
            <person name="Tuanyok A."/>
            <person name="Zhang B."/>
            <person name="Nierman W.C."/>
        </authorList>
    </citation>
    <scope>NUCLEOTIDE SEQUENCE [LARGE SCALE GENOMIC DNA]</scope>
    <source>
        <strain evidence="2">1710a</strain>
    </source>
</reference>
<dbReference type="HOGENOM" id="CLU_3325636_0_0_4"/>
<dbReference type="AlphaFoldDB" id="A0A0E1W4A7"/>
<evidence type="ECO:0000313" key="1">
    <source>
        <dbReference type="EMBL" id="EET04497.1"/>
    </source>
</evidence>
<organism evidence="1 2">
    <name type="scientific">Burkholderia pseudomallei 1710a</name>
    <dbReference type="NCBI Taxonomy" id="320371"/>
    <lineage>
        <taxon>Bacteria</taxon>
        <taxon>Pseudomonadati</taxon>
        <taxon>Pseudomonadota</taxon>
        <taxon>Betaproteobacteria</taxon>
        <taxon>Burkholderiales</taxon>
        <taxon>Burkholderiaceae</taxon>
        <taxon>Burkholderia</taxon>
        <taxon>pseudomallei group</taxon>
    </lineage>
</organism>
<sequence>MRRVWARSLTLLNGNRTGPMQGARVRIRSTAERGAAVLEPA</sequence>